<dbReference type="PANTHER" id="PTHR37984:SF5">
    <property type="entry name" value="PROTEIN NYNRIN-LIKE"/>
    <property type="match status" value="1"/>
</dbReference>
<dbReference type="Gene3D" id="3.10.10.10">
    <property type="entry name" value="HIV Type 1 Reverse Transcriptase, subunit A, domain 1"/>
    <property type="match status" value="1"/>
</dbReference>
<reference evidence="10 11" key="1">
    <citation type="submission" date="2017-06" db="EMBL/GenBank/DDBJ databases">
        <title>A platform for efficient transgenesis in Macrostomum lignano, a flatworm model organism for stem cell research.</title>
        <authorList>
            <person name="Berezikov E."/>
        </authorList>
    </citation>
    <scope>NUCLEOTIDE SEQUENCE [LARGE SCALE GENOMIC DNA]</scope>
    <source>
        <strain evidence="10">DV1</strain>
        <tissue evidence="10">Whole organism</tissue>
    </source>
</reference>
<dbReference type="Pfam" id="PF17917">
    <property type="entry name" value="RT_RNaseH"/>
    <property type="match status" value="1"/>
</dbReference>
<feature type="domain" description="Integrase catalytic" evidence="9">
    <location>
        <begin position="665"/>
        <end position="824"/>
    </location>
</feature>
<dbReference type="FunFam" id="3.30.420.10:FF:000063">
    <property type="entry name" value="Retrovirus-related Pol polyprotein from transposon 297-like Protein"/>
    <property type="match status" value="1"/>
</dbReference>
<dbReference type="PROSITE" id="PS50994">
    <property type="entry name" value="INTEGRASE"/>
    <property type="match status" value="1"/>
</dbReference>
<dbReference type="EMBL" id="NIVC01000150">
    <property type="protein sequence ID" value="PAA89513.1"/>
    <property type="molecule type" value="Genomic_DNA"/>
</dbReference>
<dbReference type="GO" id="GO:0003964">
    <property type="term" value="F:RNA-directed DNA polymerase activity"/>
    <property type="evidence" value="ECO:0007669"/>
    <property type="project" value="UniProtKB-KW"/>
</dbReference>
<dbReference type="OrthoDB" id="9950135at2759"/>
<evidence type="ECO:0000256" key="7">
    <source>
        <dbReference type="SAM" id="MobiDB-lite"/>
    </source>
</evidence>
<dbReference type="InterPro" id="IPR043128">
    <property type="entry name" value="Rev_trsase/Diguanyl_cyclase"/>
</dbReference>
<keyword evidence="2" id="KW-0548">Nucleotidyltransferase</keyword>
<dbReference type="Pfam" id="PF00665">
    <property type="entry name" value="rve"/>
    <property type="match status" value="1"/>
</dbReference>
<organism evidence="10 11">
    <name type="scientific">Macrostomum lignano</name>
    <dbReference type="NCBI Taxonomy" id="282301"/>
    <lineage>
        <taxon>Eukaryota</taxon>
        <taxon>Metazoa</taxon>
        <taxon>Spiralia</taxon>
        <taxon>Lophotrochozoa</taxon>
        <taxon>Platyhelminthes</taxon>
        <taxon>Rhabditophora</taxon>
        <taxon>Macrostomorpha</taxon>
        <taxon>Macrostomida</taxon>
        <taxon>Macrostomidae</taxon>
        <taxon>Macrostomum</taxon>
    </lineage>
</organism>
<keyword evidence="11" id="KW-1185">Reference proteome</keyword>
<dbReference type="STRING" id="282301.A0A267GU07"/>
<evidence type="ECO:0000256" key="4">
    <source>
        <dbReference type="ARBA" id="ARBA00022759"/>
    </source>
</evidence>
<proteinExistence type="predicted"/>
<dbReference type="InterPro" id="IPR036397">
    <property type="entry name" value="RNaseH_sf"/>
</dbReference>
<keyword evidence="4" id="KW-0255">Endonuclease</keyword>
<keyword evidence="1" id="KW-0808">Transferase</keyword>
<dbReference type="AlphaFoldDB" id="A0A267GU07"/>
<dbReference type="Proteomes" id="UP000215902">
    <property type="component" value="Unassembled WGS sequence"/>
</dbReference>
<dbReference type="SUPFAM" id="SSF56672">
    <property type="entry name" value="DNA/RNA polymerases"/>
    <property type="match status" value="1"/>
</dbReference>
<evidence type="ECO:0000259" key="9">
    <source>
        <dbReference type="PROSITE" id="PS50994"/>
    </source>
</evidence>
<dbReference type="GO" id="GO:0004519">
    <property type="term" value="F:endonuclease activity"/>
    <property type="evidence" value="ECO:0007669"/>
    <property type="project" value="UniProtKB-KW"/>
</dbReference>
<dbReference type="Pfam" id="PF17921">
    <property type="entry name" value="Integrase_H2C2"/>
    <property type="match status" value="1"/>
</dbReference>
<dbReference type="Pfam" id="PF00078">
    <property type="entry name" value="RVT_1"/>
    <property type="match status" value="1"/>
</dbReference>
<feature type="compositionally biased region" description="Basic and acidic residues" evidence="7">
    <location>
        <begin position="921"/>
        <end position="939"/>
    </location>
</feature>
<accession>A0A267GU07</accession>
<comment type="caution">
    <text evidence="10">The sequence shown here is derived from an EMBL/GenBank/DDBJ whole genome shotgun (WGS) entry which is preliminary data.</text>
</comment>
<keyword evidence="5" id="KW-0378">Hydrolase</keyword>
<evidence type="ECO:0000256" key="2">
    <source>
        <dbReference type="ARBA" id="ARBA00022695"/>
    </source>
</evidence>
<evidence type="ECO:0000313" key="10">
    <source>
        <dbReference type="EMBL" id="PAA89513.1"/>
    </source>
</evidence>
<dbReference type="Gene3D" id="1.10.340.70">
    <property type="match status" value="1"/>
</dbReference>
<evidence type="ECO:0000313" key="11">
    <source>
        <dbReference type="Proteomes" id="UP000215902"/>
    </source>
</evidence>
<evidence type="ECO:0000256" key="6">
    <source>
        <dbReference type="ARBA" id="ARBA00022918"/>
    </source>
</evidence>
<sequence length="939" mass="105912">MSESLWKQLGRPVLKNSNTQLGGYVSDHKFTVLGRYEAVVELNGKYQRIDFEVVKGSKSYALLGRDVLCVQLDTGHSGEVSMDMASLAASATTMKAHLELKDGAVPKYVKARPLPFAQREAVKKELDRLLDEGIIEAVKFSEWASPVVVVGKPNGSIRLCVDYKSTLNPQLVPDSYPTPTPEEAFSTVAGCFRYSIIDLEKAYNQVELDDASKPLTVMSTPFGNFRYNKLVFGIKTAPSIFQRYISQVIQGIPGTIAYMDDILIGGSDESELKGREEQVLYRLASEGLKVNDQKCQRNLSRVRFLGHILDSGRIYPDGEKVRAIKEIETPKNLSELESFLGLITFCSRFIPNLSGISAPLVHLKRKGVEFRWGAKEQDAFRNIQKSLSEDAALHAYDPKLPVELEVDASQIALGGVLSQQGRPVLYISKLLSSSERNYSQIEREALAIIWGVRRCHRFLCGRKFKLITDHRPLVYILACDKELPSRVSARLQRWAIFLTAYDYEIEYRKSKAMASDALSRLVPQGRSGETLEIGNIHTVSTTVSLEEIRLATKRCNEMRLLKSAIKTGSFKHPRLRPFKNVREELCVQDDVILRGHRIIIPKSLRMKAIAAVHEVHLGMSRTKSLARAEFWWPAMDSDIERTVGLCQICRTAKPQNRNFRSSWPEAAGPWDRVHIDFAGPIDNHYMLVLVDSYSGYPEVHVTKDMTSRTVIQCVRRTFSQLGIPRTLVSDNGPCFISKDFTEWLAGIDCEHLTIAAYHPQSNGVAERFVRTLKESIKANGFSQESVDRFLLFYRASDNKAGSSPAEQLLGHKLRVPFTKRQVGLEDPVIYKNERDKPITAKLLLPIGRSMAMIKTDEPNSKYRKVHLDQLHPYSLTGEEPAETDRMPPRAGEHAAGRKQEEPPQQEGLRTPPIPEVPEDTIEPRRSMRLSEKPKVNYKC</sequence>
<dbReference type="InterPro" id="IPR041588">
    <property type="entry name" value="Integrase_H2C2"/>
</dbReference>
<dbReference type="Gene3D" id="3.30.420.10">
    <property type="entry name" value="Ribonuclease H-like superfamily/Ribonuclease H"/>
    <property type="match status" value="1"/>
</dbReference>
<gene>
    <name evidence="10" type="ORF">BOX15_Mlig005431g1</name>
</gene>
<dbReference type="PROSITE" id="PS50878">
    <property type="entry name" value="RT_POL"/>
    <property type="match status" value="1"/>
</dbReference>
<dbReference type="InterPro" id="IPR043502">
    <property type="entry name" value="DNA/RNA_pol_sf"/>
</dbReference>
<dbReference type="FunFam" id="3.10.20.370:FF:000001">
    <property type="entry name" value="Retrovirus-related Pol polyprotein from transposon 17.6-like protein"/>
    <property type="match status" value="1"/>
</dbReference>
<dbReference type="InterPro" id="IPR041373">
    <property type="entry name" value="RT_RNaseH"/>
</dbReference>
<dbReference type="FunFam" id="3.30.70.270:FF:000063">
    <property type="entry name" value="Zinc knuckle domaincontaining protein"/>
    <property type="match status" value="1"/>
</dbReference>
<dbReference type="GO" id="GO:0016787">
    <property type="term" value="F:hydrolase activity"/>
    <property type="evidence" value="ECO:0007669"/>
    <property type="project" value="UniProtKB-KW"/>
</dbReference>
<dbReference type="CDD" id="cd01647">
    <property type="entry name" value="RT_LTR"/>
    <property type="match status" value="1"/>
</dbReference>
<evidence type="ECO:0000259" key="8">
    <source>
        <dbReference type="PROSITE" id="PS50878"/>
    </source>
</evidence>
<dbReference type="InterPro" id="IPR000477">
    <property type="entry name" value="RT_dom"/>
</dbReference>
<dbReference type="InterPro" id="IPR001584">
    <property type="entry name" value="Integrase_cat-core"/>
</dbReference>
<dbReference type="Gene3D" id="3.30.70.270">
    <property type="match status" value="2"/>
</dbReference>
<name>A0A267GU07_9PLAT</name>
<dbReference type="InterPro" id="IPR050951">
    <property type="entry name" value="Retrovirus_Pol_polyprotein"/>
</dbReference>
<protein>
    <recommendedName>
        <fullName evidence="12">Reverse transcriptase</fullName>
    </recommendedName>
</protein>
<feature type="compositionally biased region" description="Basic and acidic residues" evidence="7">
    <location>
        <begin position="882"/>
        <end position="901"/>
    </location>
</feature>
<dbReference type="GO" id="GO:0003676">
    <property type="term" value="F:nucleic acid binding"/>
    <property type="evidence" value="ECO:0007669"/>
    <property type="project" value="InterPro"/>
</dbReference>
<feature type="region of interest" description="Disordered" evidence="7">
    <location>
        <begin position="871"/>
        <end position="939"/>
    </location>
</feature>
<dbReference type="GO" id="GO:0015074">
    <property type="term" value="P:DNA integration"/>
    <property type="evidence" value="ECO:0007669"/>
    <property type="project" value="InterPro"/>
</dbReference>
<evidence type="ECO:0000256" key="5">
    <source>
        <dbReference type="ARBA" id="ARBA00022801"/>
    </source>
</evidence>
<feature type="domain" description="Reverse transcriptase" evidence="8">
    <location>
        <begin position="131"/>
        <end position="309"/>
    </location>
</feature>
<dbReference type="PANTHER" id="PTHR37984">
    <property type="entry name" value="PROTEIN CBG26694"/>
    <property type="match status" value="1"/>
</dbReference>
<keyword evidence="3" id="KW-0540">Nuclease</keyword>
<dbReference type="SUPFAM" id="SSF53098">
    <property type="entry name" value="Ribonuclease H-like"/>
    <property type="match status" value="1"/>
</dbReference>
<dbReference type="FunFam" id="1.10.340.70:FF:000003">
    <property type="entry name" value="Protein CBG25708"/>
    <property type="match status" value="1"/>
</dbReference>
<dbReference type="CDD" id="cd09274">
    <property type="entry name" value="RNase_HI_RT_Ty3"/>
    <property type="match status" value="1"/>
</dbReference>
<evidence type="ECO:0000256" key="3">
    <source>
        <dbReference type="ARBA" id="ARBA00022722"/>
    </source>
</evidence>
<keyword evidence="6" id="KW-0695">RNA-directed DNA polymerase</keyword>
<evidence type="ECO:0008006" key="12">
    <source>
        <dbReference type="Google" id="ProtNLM"/>
    </source>
</evidence>
<dbReference type="InterPro" id="IPR012337">
    <property type="entry name" value="RNaseH-like_sf"/>
</dbReference>
<evidence type="ECO:0000256" key="1">
    <source>
        <dbReference type="ARBA" id="ARBA00022679"/>
    </source>
</evidence>